<comment type="caution">
    <text evidence="1">The sequence shown here is derived from an EMBL/GenBank/DDBJ whole genome shotgun (WGS) entry which is preliminary data.</text>
</comment>
<dbReference type="AlphaFoldDB" id="A0A178IH68"/>
<sequence>MSDRRKSTSAIAALDAKISSREKLAEVPDVRSYREFLDKHARVKTKHGSAPYSFDGREAIAGIADRIDEILGSHTGKPLKDASLAVCGGAQWGKTILGLNFNAYITGVAFRNVGYYLPDDDLVQGVVDGKFRPEVIDLLPWYARMMSLGKTVNESGKAVNRKGAFMVTDGKRTGLGMIRGMGKIPTTFTVDCVVQDEKDDIPPDRAKYLKGRMTSSDLRFSLVIGTQRYAGAGQNAEFEAGTQEVWELIDSQTGDSFCPEEHWPQICRMAMDGTPRPTDPQLGWEGVFKRPGSDEVIAEYDPEAVYYFANPTTGTPLDRRVGRWVCRRPDRIKERKFSMRVSQFGIDAIDLAQIVAHWRDAVADPEQMIVFCCDRQAMPRSTLQQLDQAIIERARSVSRFTLSQTPDAAAVRFGGLDTGDRCWFTCREVRDPLDVRLRYAEQIALGRVKARAIELFHRMGLSCLFIDARPAADEARHITWALHELLEYKWPTIADPEKAYIQFPGGLAWDGPNSKWKGLRAAVVEFALKDGQGVRHKLGITQEGKFYPVIQCNRDESIQAIINELLTIKEGLVHVVNGKTREEPILRLPEVVTGSPPAAEILGRHFLTGSKKERNEKTGEEHFVDKVENHYLLSATYARLAETIGGSAKAAPFAFEAVSGRELVAEPAIPFTNRRTVL</sequence>
<evidence type="ECO:0000313" key="1">
    <source>
        <dbReference type="EMBL" id="OAM89334.1"/>
    </source>
</evidence>
<dbReference type="RefSeq" id="WP_068770783.1">
    <property type="nucleotide sequence ID" value="NZ_KV441840.1"/>
</dbReference>
<evidence type="ECO:0000313" key="2">
    <source>
        <dbReference type="Proteomes" id="UP000078486"/>
    </source>
</evidence>
<organism evidence="1 2">
    <name type="scientific">Termitidicoccus mucosus</name>
    <dbReference type="NCBI Taxonomy" id="1184151"/>
    <lineage>
        <taxon>Bacteria</taxon>
        <taxon>Pseudomonadati</taxon>
        <taxon>Verrucomicrobiota</taxon>
        <taxon>Opitutia</taxon>
        <taxon>Opitutales</taxon>
        <taxon>Opitutaceae</taxon>
        <taxon>Termitidicoccus</taxon>
    </lineage>
</organism>
<accession>A0A178IH68</accession>
<proteinExistence type="predicted"/>
<dbReference type="STRING" id="1184151.AW736_13870"/>
<gene>
    <name evidence="1" type="ORF">AW736_13870</name>
</gene>
<dbReference type="OrthoDB" id="9924878at2"/>
<protein>
    <submittedName>
        <fullName evidence="1">Uncharacterized protein</fullName>
    </submittedName>
</protein>
<reference evidence="1 2" key="1">
    <citation type="submission" date="2016-01" db="EMBL/GenBank/DDBJ databases">
        <title>High potential of lignocellulose degradation of a new Verrucomicrobia species.</title>
        <authorList>
            <person name="Wang Y."/>
            <person name="Shi Y."/>
            <person name="Qiu Z."/>
            <person name="Liu S."/>
            <person name="Yang H."/>
        </authorList>
    </citation>
    <scope>NUCLEOTIDE SEQUENCE [LARGE SCALE GENOMIC DNA]</scope>
    <source>
        <strain evidence="1 2">TSB47</strain>
    </source>
</reference>
<keyword evidence="2" id="KW-1185">Reference proteome</keyword>
<dbReference type="Proteomes" id="UP000078486">
    <property type="component" value="Unassembled WGS sequence"/>
</dbReference>
<name>A0A178IH68_9BACT</name>
<dbReference type="EMBL" id="LRRQ01000099">
    <property type="protein sequence ID" value="OAM89334.1"/>
    <property type="molecule type" value="Genomic_DNA"/>
</dbReference>